<proteinExistence type="predicted"/>
<dbReference type="EMBL" id="PQFZ01000002">
    <property type="protein sequence ID" value="POR55537.1"/>
    <property type="molecule type" value="Genomic_DNA"/>
</dbReference>
<gene>
    <name evidence="2" type="ORF">CYD53_102427</name>
</gene>
<feature type="region of interest" description="Disordered" evidence="1">
    <location>
        <begin position="1"/>
        <end position="23"/>
    </location>
</feature>
<reference evidence="2 3" key="1">
    <citation type="submission" date="2018-01" db="EMBL/GenBank/DDBJ databases">
        <title>Genomic Encyclopedia of Type Strains, Phase III (KMG-III): the genomes of soil and plant-associated and newly described type strains.</title>
        <authorList>
            <person name="Whitman W."/>
        </authorList>
    </citation>
    <scope>NUCLEOTIDE SEQUENCE [LARGE SCALE GENOMIC DNA]</scope>
    <source>
        <strain evidence="2 3">1131</strain>
    </source>
</reference>
<dbReference type="AlphaFoldDB" id="A0A2S4MME8"/>
<keyword evidence="3" id="KW-1185">Reference proteome</keyword>
<comment type="caution">
    <text evidence="2">The sequence shown here is derived from an EMBL/GenBank/DDBJ whole genome shotgun (WGS) entry which is preliminary data.</text>
</comment>
<evidence type="ECO:0000313" key="3">
    <source>
        <dbReference type="Proteomes" id="UP000236919"/>
    </source>
</evidence>
<organism evidence="2 3">
    <name type="scientific">Bosea psychrotolerans</name>
    <dbReference type="NCBI Taxonomy" id="1871628"/>
    <lineage>
        <taxon>Bacteria</taxon>
        <taxon>Pseudomonadati</taxon>
        <taxon>Pseudomonadota</taxon>
        <taxon>Alphaproteobacteria</taxon>
        <taxon>Hyphomicrobiales</taxon>
        <taxon>Boseaceae</taxon>
        <taxon>Bosea</taxon>
    </lineage>
</organism>
<accession>A0A2S4MME8</accession>
<name>A0A2S4MME8_9HYPH</name>
<feature type="compositionally biased region" description="Polar residues" evidence="1">
    <location>
        <begin position="1"/>
        <end position="17"/>
    </location>
</feature>
<protein>
    <submittedName>
        <fullName evidence="2">Phasin protein</fullName>
    </submittedName>
</protein>
<sequence>MTNPRTPQSPNGASRSGMQPFGSFESLSKSMQGQFAAISAIPHAMLEAQLTMGSELFGFMGRRMKAQAELCHELSQCRELADAVQAQRKFSERVTSDYSEEFGQIATMLRNELTSVADAASEAVTEASKAAKLAA</sequence>
<evidence type="ECO:0000256" key="1">
    <source>
        <dbReference type="SAM" id="MobiDB-lite"/>
    </source>
</evidence>
<dbReference type="Proteomes" id="UP000236919">
    <property type="component" value="Unassembled WGS sequence"/>
</dbReference>
<evidence type="ECO:0000313" key="2">
    <source>
        <dbReference type="EMBL" id="POR55537.1"/>
    </source>
</evidence>